<sequence length="287" mass="32965">MKFKSHFVFNRSQRNGIFLLVCSIVVLQIIYLTVSFSSNAEEAPLSSEEIQLYQVRLDSIKLARVQNDSVRNFPFNPNYITDFKGYTLGMSTDEIDRLLRFREAGKWINSAEDFQEVTGVSDSLLNLLSPYFKFPEWVKERKASGVISAGIRPVATKDLNSASVEELIEVNGIGEVLAARIVNYRSKIGGFMDDIQLKDIYGLNYEARENLLRNYRVIDAPDFLQKNINTIGVIELSEIPYFNYELAREIVNYRKLHEGIASFEELSKINEFPSDKIDRIKLYLTLD</sequence>
<name>A0ABU3DXX6_9FLAO</name>
<dbReference type="InterPro" id="IPR051675">
    <property type="entry name" value="Endo/Exo/Phosphatase_dom_1"/>
</dbReference>
<proteinExistence type="predicted"/>
<dbReference type="EMBL" id="JAVRHM010000001">
    <property type="protein sequence ID" value="MDT0688560.1"/>
    <property type="molecule type" value="Genomic_DNA"/>
</dbReference>
<dbReference type="PANTHER" id="PTHR21180:SF32">
    <property type="entry name" value="ENDONUCLEASE_EXONUCLEASE_PHOSPHATASE FAMILY DOMAIN-CONTAINING PROTEIN 1"/>
    <property type="match status" value="1"/>
</dbReference>
<comment type="caution">
    <text evidence="1">The sequence shown here is derived from an EMBL/GenBank/DDBJ whole genome shotgun (WGS) entry which is preliminary data.</text>
</comment>
<gene>
    <name evidence="1" type="ORF">RM549_02120</name>
</gene>
<evidence type="ECO:0000313" key="2">
    <source>
        <dbReference type="Proteomes" id="UP001261624"/>
    </source>
</evidence>
<keyword evidence="2" id="KW-1185">Reference proteome</keyword>
<organism evidence="1 2">
    <name type="scientific">Autumnicola patrickiae</name>
    <dbReference type="NCBI Taxonomy" id="3075591"/>
    <lineage>
        <taxon>Bacteria</taxon>
        <taxon>Pseudomonadati</taxon>
        <taxon>Bacteroidota</taxon>
        <taxon>Flavobacteriia</taxon>
        <taxon>Flavobacteriales</taxon>
        <taxon>Flavobacteriaceae</taxon>
        <taxon>Autumnicola</taxon>
    </lineage>
</organism>
<accession>A0ABU3DXX6</accession>
<dbReference type="Gene3D" id="1.10.150.280">
    <property type="entry name" value="AF1531-like domain"/>
    <property type="match status" value="2"/>
</dbReference>
<dbReference type="SUPFAM" id="SSF47781">
    <property type="entry name" value="RuvA domain 2-like"/>
    <property type="match status" value="3"/>
</dbReference>
<dbReference type="RefSeq" id="WP_311680185.1">
    <property type="nucleotide sequence ID" value="NZ_JAVRHM010000001.1"/>
</dbReference>
<dbReference type="Proteomes" id="UP001261624">
    <property type="component" value="Unassembled WGS sequence"/>
</dbReference>
<protein>
    <submittedName>
        <fullName evidence="1">Helix-hairpin-helix domain-containing protein</fullName>
    </submittedName>
</protein>
<dbReference type="Pfam" id="PF12836">
    <property type="entry name" value="HHH_3"/>
    <property type="match status" value="2"/>
</dbReference>
<reference evidence="1 2" key="1">
    <citation type="submission" date="2023-09" db="EMBL/GenBank/DDBJ databases">
        <authorList>
            <person name="Rey-Velasco X."/>
        </authorList>
    </citation>
    <scope>NUCLEOTIDE SEQUENCE [LARGE SCALE GENOMIC DNA]</scope>
    <source>
        <strain evidence="1 2">F188</strain>
    </source>
</reference>
<dbReference type="PANTHER" id="PTHR21180">
    <property type="entry name" value="ENDONUCLEASE/EXONUCLEASE/PHOSPHATASE FAMILY DOMAIN-CONTAINING PROTEIN 1"/>
    <property type="match status" value="1"/>
</dbReference>
<evidence type="ECO:0000313" key="1">
    <source>
        <dbReference type="EMBL" id="MDT0688560.1"/>
    </source>
</evidence>
<dbReference type="InterPro" id="IPR010994">
    <property type="entry name" value="RuvA_2-like"/>
</dbReference>